<keyword evidence="1" id="KW-0472">Membrane</keyword>
<feature type="transmembrane region" description="Helical" evidence="1">
    <location>
        <begin position="84"/>
        <end position="101"/>
    </location>
</feature>
<keyword evidence="3" id="KW-1185">Reference proteome</keyword>
<keyword evidence="1" id="KW-1133">Transmembrane helix</keyword>
<keyword evidence="1" id="KW-0812">Transmembrane</keyword>
<name>A0ABW6KB02_9BACI</name>
<dbReference type="Proteomes" id="UP001601059">
    <property type="component" value="Unassembled WGS sequence"/>
</dbReference>
<accession>A0ABW6KB02</accession>
<organism evidence="2 3">
    <name type="scientific">Cytobacillus spartinae</name>
    <dbReference type="NCBI Taxonomy" id="3299023"/>
    <lineage>
        <taxon>Bacteria</taxon>
        <taxon>Bacillati</taxon>
        <taxon>Bacillota</taxon>
        <taxon>Bacilli</taxon>
        <taxon>Bacillales</taxon>
        <taxon>Bacillaceae</taxon>
        <taxon>Cytobacillus</taxon>
    </lineage>
</organism>
<evidence type="ECO:0000313" key="3">
    <source>
        <dbReference type="Proteomes" id="UP001601059"/>
    </source>
</evidence>
<proteinExistence type="predicted"/>
<evidence type="ECO:0000313" key="2">
    <source>
        <dbReference type="EMBL" id="MFE8701413.1"/>
    </source>
</evidence>
<dbReference type="EMBL" id="JBIACK010000005">
    <property type="protein sequence ID" value="MFE8701413.1"/>
    <property type="molecule type" value="Genomic_DNA"/>
</dbReference>
<feature type="transmembrane region" description="Helical" evidence="1">
    <location>
        <begin position="113"/>
        <end position="131"/>
    </location>
</feature>
<sequence length="167" mass="19291">MFGVNDFLKFITAFFIIFPVVTFIHLFGHIFFVLLFRGKGIKIIIGSGKKLFSVGVVEVRRFYFSSGGCEYSYLEVDTKVSNSLVFLGGSLFNILSILIINKLVGMGVLSSSIMWYQFAYFSFYFVFFALFPMDFPDGYPSDGKIVYRIWKNQTEKRSSEDCHWRTN</sequence>
<dbReference type="RefSeq" id="WP_389361379.1">
    <property type="nucleotide sequence ID" value="NZ_JBIACK010000005.1"/>
</dbReference>
<gene>
    <name evidence="2" type="ORF">ACFYKX_12480</name>
</gene>
<reference evidence="2 3" key="1">
    <citation type="submission" date="2024-08" db="EMBL/GenBank/DDBJ databases">
        <title>Two novel Cytobacillus novel species.</title>
        <authorList>
            <person name="Liu G."/>
        </authorList>
    </citation>
    <scope>NUCLEOTIDE SEQUENCE [LARGE SCALE GENOMIC DNA]</scope>
    <source>
        <strain evidence="2 3">FJAT-54145</strain>
    </source>
</reference>
<protein>
    <submittedName>
        <fullName evidence="2">Uncharacterized protein</fullName>
    </submittedName>
</protein>
<evidence type="ECO:0000256" key="1">
    <source>
        <dbReference type="SAM" id="Phobius"/>
    </source>
</evidence>
<feature type="transmembrane region" description="Helical" evidence="1">
    <location>
        <begin position="12"/>
        <end position="36"/>
    </location>
</feature>
<comment type="caution">
    <text evidence="2">The sequence shown here is derived from an EMBL/GenBank/DDBJ whole genome shotgun (WGS) entry which is preliminary data.</text>
</comment>